<name>A0A235B1N0_9BACL</name>
<dbReference type="EMBL" id="NOWF01000015">
    <property type="protein sequence ID" value="OYD06216.1"/>
    <property type="molecule type" value="Genomic_DNA"/>
</dbReference>
<accession>A0A235B1N0</accession>
<keyword evidence="2" id="KW-1185">Reference proteome</keyword>
<sequence>MDYYFFSGICIQKILIIVDCNDILFRNGKYFRQGTNKFVFRDFFFYNDISPETSIIFPLHDRILNGFME</sequence>
<organism evidence="1 2">
    <name type="scientific">Paludifilum halophilum</name>
    <dbReference type="NCBI Taxonomy" id="1642702"/>
    <lineage>
        <taxon>Bacteria</taxon>
        <taxon>Bacillati</taxon>
        <taxon>Bacillota</taxon>
        <taxon>Bacilli</taxon>
        <taxon>Bacillales</taxon>
        <taxon>Thermoactinomycetaceae</taxon>
        <taxon>Paludifilum</taxon>
    </lineage>
</organism>
<comment type="caution">
    <text evidence="1">The sequence shown here is derived from an EMBL/GenBank/DDBJ whole genome shotgun (WGS) entry which is preliminary data.</text>
</comment>
<reference evidence="1 2" key="1">
    <citation type="submission" date="2017-07" db="EMBL/GenBank/DDBJ databases">
        <title>The genome sequence of Paludifilum halophilum highlights mechanisms for microbial adaptation to high salt environemnts.</title>
        <authorList>
            <person name="Belbahri L."/>
        </authorList>
    </citation>
    <scope>NUCLEOTIDE SEQUENCE [LARGE SCALE GENOMIC DNA]</scope>
    <source>
        <strain evidence="1 2">DSM 102817</strain>
    </source>
</reference>
<gene>
    <name evidence="1" type="ORF">CHM34_17300</name>
</gene>
<protein>
    <submittedName>
        <fullName evidence="1">Uncharacterized protein</fullName>
    </submittedName>
</protein>
<dbReference type="AlphaFoldDB" id="A0A235B1N0"/>
<evidence type="ECO:0000313" key="1">
    <source>
        <dbReference type="EMBL" id="OYD06216.1"/>
    </source>
</evidence>
<evidence type="ECO:0000313" key="2">
    <source>
        <dbReference type="Proteomes" id="UP000215459"/>
    </source>
</evidence>
<proteinExistence type="predicted"/>
<dbReference type="Proteomes" id="UP000215459">
    <property type="component" value="Unassembled WGS sequence"/>
</dbReference>